<reference evidence="1" key="1">
    <citation type="journal article" date="2020" name="mSystems">
        <title>Genome- and Community-Level Interaction Insights into Carbon Utilization and Element Cycling Functions of Hydrothermarchaeota in Hydrothermal Sediment.</title>
        <authorList>
            <person name="Zhou Z."/>
            <person name="Liu Y."/>
            <person name="Xu W."/>
            <person name="Pan J."/>
            <person name="Luo Z.H."/>
            <person name="Li M."/>
        </authorList>
    </citation>
    <scope>NUCLEOTIDE SEQUENCE [LARGE SCALE GENOMIC DNA]</scope>
    <source>
        <strain evidence="1">HyVt-345</strain>
    </source>
</reference>
<dbReference type="Pfam" id="PF02566">
    <property type="entry name" value="OsmC"/>
    <property type="match status" value="1"/>
</dbReference>
<dbReference type="InterPro" id="IPR036102">
    <property type="entry name" value="OsmC/Ohrsf"/>
</dbReference>
<dbReference type="InterPro" id="IPR003718">
    <property type="entry name" value="OsmC/Ohr_fam"/>
</dbReference>
<dbReference type="PANTHER" id="PTHR42830:SF1">
    <property type="entry name" value="OSMOTICALLY INDUCIBLE FAMILY PROTEIN"/>
    <property type="match status" value="1"/>
</dbReference>
<dbReference type="Gene3D" id="3.30.300.20">
    <property type="match status" value="1"/>
</dbReference>
<dbReference type="GO" id="GO:0004601">
    <property type="term" value="F:peroxidase activity"/>
    <property type="evidence" value="ECO:0007669"/>
    <property type="project" value="InterPro"/>
</dbReference>
<accession>A0A831QPV9</accession>
<dbReference type="AlphaFoldDB" id="A0A831QPV9"/>
<dbReference type="EMBL" id="DRGL01000027">
    <property type="protein sequence ID" value="HEA20847.1"/>
    <property type="molecule type" value="Genomic_DNA"/>
</dbReference>
<dbReference type="InterPro" id="IPR019904">
    <property type="entry name" value="Peroxiredoxin_OsmC"/>
</dbReference>
<evidence type="ECO:0000313" key="1">
    <source>
        <dbReference type="EMBL" id="HEA20847.1"/>
    </source>
</evidence>
<organism evidence="1">
    <name type="scientific">Pricia antarctica</name>
    <dbReference type="NCBI Taxonomy" id="641691"/>
    <lineage>
        <taxon>Bacteria</taxon>
        <taxon>Pseudomonadati</taxon>
        <taxon>Bacteroidota</taxon>
        <taxon>Flavobacteriia</taxon>
        <taxon>Flavobacteriales</taxon>
        <taxon>Flavobacteriaceae</taxon>
        <taxon>Pricia</taxon>
    </lineage>
</organism>
<sequence>MKFSRNASANWQGSIKEGKGDITTGSGVLDKSKYAFGTRFKDDKGTNPEELIGAAHAGCYTMQFSAFLGEEGYTADDLHTDAKVFFEDGEIVKIALTVSGSVPNIKEDEFVKIATKAKEKCPVSKLLDTEITLDATLNA</sequence>
<dbReference type="GO" id="GO:0006979">
    <property type="term" value="P:response to oxidative stress"/>
    <property type="evidence" value="ECO:0007669"/>
    <property type="project" value="InterPro"/>
</dbReference>
<dbReference type="SUPFAM" id="SSF82784">
    <property type="entry name" value="OsmC-like"/>
    <property type="match status" value="1"/>
</dbReference>
<dbReference type="InterPro" id="IPR052707">
    <property type="entry name" value="OsmC_Ohr_Peroxiredoxin"/>
</dbReference>
<protein>
    <submittedName>
        <fullName evidence="1">OsmC family peroxiredoxin</fullName>
    </submittedName>
</protein>
<dbReference type="Proteomes" id="UP000886191">
    <property type="component" value="Unassembled WGS sequence"/>
</dbReference>
<comment type="caution">
    <text evidence="1">The sequence shown here is derived from an EMBL/GenBank/DDBJ whole genome shotgun (WGS) entry which is preliminary data.</text>
</comment>
<dbReference type="NCBIfam" id="TIGR03562">
    <property type="entry name" value="osmo_induc_OsmC"/>
    <property type="match status" value="1"/>
</dbReference>
<name>A0A831QPV9_9FLAO</name>
<dbReference type="InterPro" id="IPR015946">
    <property type="entry name" value="KH_dom-like_a/b"/>
</dbReference>
<gene>
    <name evidence="1" type="ORF">ENH87_08005</name>
</gene>
<dbReference type="PANTHER" id="PTHR42830">
    <property type="entry name" value="OSMOTICALLY INDUCIBLE FAMILY PROTEIN"/>
    <property type="match status" value="1"/>
</dbReference>
<proteinExistence type="predicted"/>